<dbReference type="PANTHER" id="PTHR11799:SF12">
    <property type="entry name" value="PARAOXONASE-RELATED"/>
    <property type="match status" value="1"/>
</dbReference>
<accession>A0A9P6LM61</accession>
<proteinExistence type="predicted"/>
<dbReference type="InterPro" id="IPR011042">
    <property type="entry name" value="6-blade_b-propeller_TolB-like"/>
</dbReference>
<protein>
    <submittedName>
        <fullName evidence="1">Serum paraoxonase arylesterase family protein</fullName>
    </submittedName>
</protein>
<reference evidence="1" key="1">
    <citation type="submission" date="2020-03" db="EMBL/GenBank/DDBJ databases">
        <authorList>
            <person name="He L."/>
        </authorList>
    </citation>
    <scope>NUCLEOTIDE SEQUENCE</scope>
    <source>
        <strain evidence="1">CkLH20</strain>
    </source>
</reference>
<keyword evidence="2" id="KW-1185">Reference proteome</keyword>
<sequence>MAALMSVVVAGLAIFGGYTYGPVVKRTATVVGVSRTIENTVVLGGDFTVIGDTTHCEDIHHHEASGLLFTACEDDAETRKVWFPPLAQFQDPVKGSKSKGSIHVIDPKDMTTKRLKFENFDSTFVTHGIDVITDPEKADAVYIFAVNHVPHPEFIAAKAGGQGDQNVAQKAQSQIEIFYHTLGTSTIKHVRSVQHPLIRTPNDIFIKDPHSFYVTNDHFYREGALRHAEDLWPGATWTDTIHVRVDELSALKPTDGVAADVAIDRMRNNNGLGHYKPGHILIDNCVEGVMHIGQLPSDPKNATIGIVDSIPFDSPIDNPSYFQDPYRSETQDASGFVAPGIIKAVDFLKQAHDPTASIGSVVWFAKPIANCGAADKAECWEKRSLFQDDGTRIRSAAAAVLVAIDPAKEDSKRKAWLFVTGFYSSNVVAVKIDL</sequence>
<dbReference type="Proteomes" id="UP000781932">
    <property type="component" value="Unassembled WGS sequence"/>
</dbReference>
<dbReference type="EMBL" id="JAATWM020000015">
    <property type="protein sequence ID" value="KAF9877232.1"/>
    <property type="molecule type" value="Genomic_DNA"/>
</dbReference>
<dbReference type="AlphaFoldDB" id="A0A9P6LM61"/>
<dbReference type="RefSeq" id="XP_038746693.1">
    <property type="nucleotide sequence ID" value="XM_038888217.1"/>
</dbReference>
<evidence type="ECO:0000313" key="2">
    <source>
        <dbReference type="Proteomes" id="UP000781932"/>
    </source>
</evidence>
<dbReference type="InterPro" id="IPR051288">
    <property type="entry name" value="Serum_paraoxonase/arylesterase"/>
</dbReference>
<organism evidence="1 2">
    <name type="scientific">Colletotrichum karsti</name>
    <dbReference type="NCBI Taxonomy" id="1095194"/>
    <lineage>
        <taxon>Eukaryota</taxon>
        <taxon>Fungi</taxon>
        <taxon>Dikarya</taxon>
        <taxon>Ascomycota</taxon>
        <taxon>Pezizomycotina</taxon>
        <taxon>Sordariomycetes</taxon>
        <taxon>Hypocreomycetidae</taxon>
        <taxon>Glomerellales</taxon>
        <taxon>Glomerellaceae</taxon>
        <taxon>Colletotrichum</taxon>
        <taxon>Colletotrichum boninense species complex</taxon>
    </lineage>
</organism>
<evidence type="ECO:0000313" key="1">
    <source>
        <dbReference type="EMBL" id="KAF9877232.1"/>
    </source>
</evidence>
<dbReference type="GeneID" id="62161291"/>
<dbReference type="OrthoDB" id="5307922at2759"/>
<dbReference type="PANTHER" id="PTHR11799">
    <property type="entry name" value="PARAOXONASE"/>
    <property type="match status" value="1"/>
</dbReference>
<gene>
    <name evidence="1" type="ORF">CkaCkLH20_05498</name>
</gene>
<dbReference type="Gene3D" id="2.120.10.30">
    <property type="entry name" value="TolB, C-terminal domain"/>
    <property type="match status" value="1"/>
</dbReference>
<reference evidence="1" key="2">
    <citation type="submission" date="2020-11" db="EMBL/GenBank/DDBJ databases">
        <title>Whole genome sequencing of Colletotrichum sp.</title>
        <authorList>
            <person name="Li H."/>
        </authorList>
    </citation>
    <scope>NUCLEOTIDE SEQUENCE</scope>
    <source>
        <strain evidence="1">CkLH20</strain>
    </source>
</reference>
<comment type="caution">
    <text evidence="1">The sequence shown here is derived from an EMBL/GenBank/DDBJ whole genome shotgun (WGS) entry which is preliminary data.</text>
</comment>
<name>A0A9P6LM61_9PEZI</name>
<dbReference type="SUPFAM" id="SSF63829">
    <property type="entry name" value="Calcium-dependent phosphotriesterase"/>
    <property type="match status" value="1"/>
</dbReference>